<evidence type="ECO:0000256" key="1">
    <source>
        <dbReference type="SAM" id="Phobius"/>
    </source>
</evidence>
<name>Q21Q61_ALBFT</name>
<keyword evidence="3" id="KW-1185">Reference proteome</keyword>
<organism evidence="2 3">
    <name type="scientific">Albidiferax ferrireducens (strain ATCC BAA-621 / DSM 15236 / T118)</name>
    <name type="common">Rhodoferax ferrireducens</name>
    <dbReference type="NCBI Taxonomy" id="338969"/>
    <lineage>
        <taxon>Bacteria</taxon>
        <taxon>Pseudomonadati</taxon>
        <taxon>Pseudomonadota</taxon>
        <taxon>Betaproteobacteria</taxon>
        <taxon>Burkholderiales</taxon>
        <taxon>Comamonadaceae</taxon>
        <taxon>Rhodoferax</taxon>
    </lineage>
</organism>
<keyword evidence="2" id="KW-0614">Plasmid</keyword>
<keyword evidence="1" id="KW-0812">Transmembrane</keyword>
<accession>Q21Q61</accession>
<dbReference type="eggNOG" id="ENOG50346ZR">
    <property type="taxonomic scope" value="Bacteria"/>
</dbReference>
<dbReference type="AlphaFoldDB" id="Q21Q61"/>
<sequence length="311" mass="33229">MKSIMNLINSNSGATGPVGSMQTELSPIAQEAIYSSMVAGSFPKTTGSSQQSAYWLAREALDDDRLALVSGSSETHVFYLAVPTRAFSNGALRDLPLSAAFPNHPEHEGDGAYVLHLGHDVTVAVIINGSDFKILCNEQLAVLEIIEDEGLRQIECDAKLAWPLKSLRLSSEQAADLATKWAGKVSAVVLAMSVLVYAAASIASGVIQGRSKDAISVREHGLASIIGQVALSSPLAERMAKFQQISSVVVRAGGWLKAYNFKNGKESFVVELPEWVSRDYLDALGPDVKTDLDRVGGVLVVTKGAMKLENK</sequence>
<dbReference type="EMBL" id="CP000268">
    <property type="protein sequence ID" value="ABD72084.1"/>
    <property type="molecule type" value="Genomic_DNA"/>
</dbReference>
<evidence type="ECO:0000313" key="3">
    <source>
        <dbReference type="Proteomes" id="UP000008332"/>
    </source>
</evidence>
<dbReference type="Proteomes" id="UP000008332">
    <property type="component" value="Plasmid unnamed1"/>
</dbReference>
<keyword evidence="1" id="KW-1133">Transmembrane helix</keyword>
<keyword evidence="1" id="KW-0472">Membrane</keyword>
<protein>
    <submittedName>
        <fullName evidence="2">Uncharacterized protein</fullName>
    </submittedName>
</protein>
<proteinExistence type="predicted"/>
<dbReference type="OrthoDB" id="9125380at2"/>
<dbReference type="HOGENOM" id="CLU_893937_0_0_4"/>
<gene>
    <name evidence="2" type="ordered locus">Rfer_4398</name>
</gene>
<geneLocation type="plasmid" evidence="3">
    <name>pDSM15236</name>
</geneLocation>
<reference evidence="3" key="1">
    <citation type="submission" date="2006-02" db="EMBL/GenBank/DDBJ databases">
        <title>Complete sequence of plasmid 1 of Rhodoferax ferrireducens DSM 15236.</title>
        <authorList>
            <person name="Copeland A."/>
            <person name="Lucas S."/>
            <person name="Lapidus A."/>
            <person name="Barry K."/>
            <person name="Detter J.C."/>
            <person name="Glavina del Rio T."/>
            <person name="Hammon N."/>
            <person name="Israni S."/>
            <person name="Pitluck S."/>
            <person name="Brettin T."/>
            <person name="Bruce D."/>
            <person name="Han C."/>
            <person name="Tapia R."/>
            <person name="Gilna P."/>
            <person name="Kiss H."/>
            <person name="Schmutz J."/>
            <person name="Larimer F."/>
            <person name="Land M."/>
            <person name="Kyrpides N."/>
            <person name="Ivanova N."/>
            <person name="Richardson P."/>
        </authorList>
    </citation>
    <scope>NUCLEOTIDE SEQUENCE [LARGE SCALE GENOMIC DNA]</scope>
    <source>
        <strain evidence="3">ATCC BAA-621 / DSM 15236 / T118</strain>
        <plasmid evidence="3">Plasmid pDSM15236</plasmid>
    </source>
</reference>
<dbReference type="KEGG" id="rfr:Rfer_4398"/>
<evidence type="ECO:0000313" key="2">
    <source>
        <dbReference type="EMBL" id="ABD72084.1"/>
    </source>
</evidence>
<feature type="transmembrane region" description="Helical" evidence="1">
    <location>
        <begin position="187"/>
        <end position="207"/>
    </location>
</feature>